<evidence type="ECO:0000313" key="3">
    <source>
        <dbReference type="Proteomes" id="UP000604825"/>
    </source>
</evidence>
<comment type="caution">
    <text evidence="2">The sequence shown here is derived from an EMBL/GenBank/DDBJ whole genome shotgun (WGS) entry which is preliminary data.</text>
</comment>
<dbReference type="OrthoDB" id="696315at2759"/>
<protein>
    <submittedName>
        <fullName evidence="2">Uncharacterized protein</fullName>
    </submittedName>
</protein>
<accession>A0A811RR90</accession>
<feature type="region of interest" description="Disordered" evidence="1">
    <location>
        <begin position="140"/>
        <end position="180"/>
    </location>
</feature>
<dbReference type="AlphaFoldDB" id="A0A811RR90"/>
<name>A0A811RR90_9POAL</name>
<dbReference type="EMBL" id="CAJGYO010000016">
    <property type="protein sequence ID" value="CAD6272523.1"/>
    <property type="molecule type" value="Genomic_DNA"/>
</dbReference>
<evidence type="ECO:0000313" key="2">
    <source>
        <dbReference type="EMBL" id="CAD6272523.1"/>
    </source>
</evidence>
<keyword evidence="3" id="KW-1185">Reference proteome</keyword>
<sequence>MAYNIEMHHLTPNGIAKIALFVWALKSQRANLDIGAFCNLHEMHTQLRNKMVDVPLVEERDDLGKVVKRYPLAAKMNEDFVSAVEVKAIEILSKFLKKEKDLMDIILGKDYKRLNRIFDIAQIKYDERLAPAYTRTKKPSIENVTKKKRGGGQLAKKTSKKRKTTAPSSSEKFGGSDKHMGQETLSQLACDEEVRMISLVFNSTITKIL</sequence>
<organism evidence="2 3">
    <name type="scientific">Miscanthus lutarioriparius</name>
    <dbReference type="NCBI Taxonomy" id="422564"/>
    <lineage>
        <taxon>Eukaryota</taxon>
        <taxon>Viridiplantae</taxon>
        <taxon>Streptophyta</taxon>
        <taxon>Embryophyta</taxon>
        <taxon>Tracheophyta</taxon>
        <taxon>Spermatophyta</taxon>
        <taxon>Magnoliopsida</taxon>
        <taxon>Liliopsida</taxon>
        <taxon>Poales</taxon>
        <taxon>Poaceae</taxon>
        <taxon>PACMAD clade</taxon>
        <taxon>Panicoideae</taxon>
        <taxon>Andropogonodae</taxon>
        <taxon>Andropogoneae</taxon>
        <taxon>Saccharinae</taxon>
        <taxon>Miscanthus</taxon>
    </lineage>
</organism>
<gene>
    <name evidence="2" type="ORF">NCGR_LOCUS55798</name>
</gene>
<dbReference type="Proteomes" id="UP000604825">
    <property type="component" value="Unassembled WGS sequence"/>
</dbReference>
<reference evidence="2" key="1">
    <citation type="submission" date="2020-10" db="EMBL/GenBank/DDBJ databases">
        <authorList>
            <person name="Han B."/>
            <person name="Lu T."/>
            <person name="Zhao Q."/>
            <person name="Huang X."/>
            <person name="Zhao Y."/>
        </authorList>
    </citation>
    <scope>NUCLEOTIDE SEQUENCE</scope>
</reference>
<evidence type="ECO:0000256" key="1">
    <source>
        <dbReference type="SAM" id="MobiDB-lite"/>
    </source>
</evidence>
<proteinExistence type="predicted"/>